<comment type="caution">
    <text evidence="5">The sequence shown here is derived from an EMBL/GenBank/DDBJ whole genome shotgun (WGS) entry which is preliminary data.</text>
</comment>
<dbReference type="CDD" id="cd00105">
    <property type="entry name" value="KH-I"/>
    <property type="match status" value="1"/>
</dbReference>
<sequence length="451" mass="50428">MMTTGEVKMAYSPNTLKRKNEDCTDLEAEIKRVALDDVEDIDGEAEVTNGEEIQGESQEEEVIEQAEQEIMLRMLCLVKQASLVVGPKGESISRLRDNTLTRVNVSANLRGVPERVIYVKGNCENVAKAFGEISRTLSKAEEPNLAVSDDSISQDEKERVETTPLTLNLLISHSLMGSVIGKSGSQLREIEELSAAKLFASPNQLMMSNDRILNITGVPDAIHIATYYVSQSLLNCRKELKARKAIHYQPSQGYSALPNNFSNVPYNKNFSHQTHHQYHPMDKYNVYRYNKPLRFPRNQNNMPKRVSIEGPFVMNDAAGYKGLHMDNVPVLYTPANVANATSFTPTAMIPNVRIVESSEQATRYNAPISLVKQEIYIDENFVGNIIGKEGKHINSVKESTGCTIFIDNKVEGSSERKLVIRGTYMASQAAIMLISNKIEMDRASTERNFNN</sequence>
<evidence type="ECO:0000256" key="3">
    <source>
        <dbReference type="PROSITE-ProRule" id="PRU00117"/>
    </source>
</evidence>
<keyword evidence="6" id="KW-1185">Reference proteome</keyword>
<dbReference type="PROSITE" id="PS50084">
    <property type="entry name" value="KH_TYPE_1"/>
    <property type="match status" value="3"/>
</dbReference>
<dbReference type="Pfam" id="PF00013">
    <property type="entry name" value="KH_1"/>
    <property type="match status" value="3"/>
</dbReference>
<dbReference type="InterPro" id="IPR036612">
    <property type="entry name" value="KH_dom_type_1_sf"/>
</dbReference>
<feature type="domain" description="K Homology" evidence="4">
    <location>
        <begin position="163"/>
        <end position="234"/>
    </location>
</feature>
<evidence type="ECO:0000313" key="5">
    <source>
        <dbReference type="EMBL" id="KAL3229097.1"/>
    </source>
</evidence>
<dbReference type="EMBL" id="JBEVYD010000012">
    <property type="protein sequence ID" value="KAL3229097.1"/>
    <property type="molecule type" value="Genomic_DNA"/>
</dbReference>
<dbReference type="Gene3D" id="3.30.1370.10">
    <property type="entry name" value="K Homology domain, type 1"/>
    <property type="match status" value="3"/>
</dbReference>
<gene>
    <name evidence="5" type="ORF">RNJ44_02184</name>
</gene>
<dbReference type="SMART" id="SM00322">
    <property type="entry name" value="KH"/>
    <property type="match status" value="3"/>
</dbReference>
<dbReference type="InterPro" id="IPR004088">
    <property type="entry name" value="KH_dom_type_1"/>
</dbReference>
<name>A0ABR4NMP9_9SACH</name>
<dbReference type="PANTHER" id="PTHR10288">
    <property type="entry name" value="KH DOMAIN CONTAINING RNA BINDING PROTEIN"/>
    <property type="match status" value="1"/>
</dbReference>
<keyword evidence="2 3" id="KW-0694">RNA-binding</keyword>
<protein>
    <submittedName>
        <fullName evidence="5">PAB1-binding protein 2</fullName>
    </submittedName>
</protein>
<dbReference type="Proteomes" id="UP001623330">
    <property type="component" value="Unassembled WGS sequence"/>
</dbReference>
<evidence type="ECO:0000256" key="2">
    <source>
        <dbReference type="ARBA" id="ARBA00022884"/>
    </source>
</evidence>
<feature type="domain" description="K Homology" evidence="4">
    <location>
        <begin position="68"/>
        <end position="138"/>
    </location>
</feature>
<dbReference type="InterPro" id="IPR004087">
    <property type="entry name" value="KH_dom"/>
</dbReference>
<accession>A0ABR4NMP9</accession>
<organism evidence="5 6">
    <name type="scientific">Nakaseomyces bracarensis</name>
    <dbReference type="NCBI Taxonomy" id="273131"/>
    <lineage>
        <taxon>Eukaryota</taxon>
        <taxon>Fungi</taxon>
        <taxon>Dikarya</taxon>
        <taxon>Ascomycota</taxon>
        <taxon>Saccharomycotina</taxon>
        <taxon>Saccharomycetes</taxon>
        <taxon>Saccharomycetales</taxon>
        <taxon>Saccharomycetaceae</taxon>
        <taxon>Nakaseomyces</taxon>
    </lineage>
</organism>
<reference evidence="5 6" key="1">
    <citation type="submission" date="2024-05" db="EMBL/GenBank/DDBJ databases">
        <title>Long read based assembly of the Candida bracarensis genome reveals expanded adhesin content.</title>
        <authorList>
            <person name="Marcet-Houben M."/>
            <person name="Ksiezopolska E."/>
            <person name="Gabaldon T."/>
        </authorList>
    </citation>
    <scope>NUCLEOTIDE SEQUENCE [LARGE SCALE GENOMIC DNA]</scope>
    <source>
        <strain evidence="5 6">CBM6</strain>
    </source>
</reference>
<proteinExistence type="predicted"/>
<evidence type="ECO:0000259" key="4">
    <source>
        <dbReference type="SMART" id="SM00322"/>
    </source>
</evidence>
<evidence type="ECO:0000313" key="6">
    <source>
        <dbReference type="Proteomes" id="UP001623330"/>
    </source>
</evidence>
<keyword evidence="1" id="KW-0677">Repeat</keyword>
<dbReference type="SUPFAM" id="SSF54791">
    <property type="entry name" value="Eukaryotic type KH-domain (KH-domain type I)"/>
    <property type="match status" value="3"/>
</dbReference>
<evidence type="ECO:0000256" key="1">
    <source>
        <dbReference type="ARBA" id="ARBA00022737"/>
    </source>
</evidence>
<feature type="domain" description="K Homology" evidence="4">
    <location>
        <begin position="369"/>
        <end position="439"/>
    </location>
</feature>